<sequence>MSIRRPRKVRMGSSRRHLDRTSLLAHDVTPETQTDPLSITAVDMESVNSEHGNQLHFKEPISETLHETSEGLAFASEKCGSLIHPPTTFEIDSHSNQFRSVSPKPSQPQNEFMSGNRNENAGMSWTNDLTREQCREFSANIKESQMGMLPYESCEKTTLQISKPGDDTHKVSQHPRLNSSLYSSPCQPLTGDLSNSKQSSDSIIHKEEVEREFRKEDSNNLAVSLTGTIAEGQEYLLQVEGICGDAPSLMKEHEVSNDVNPLLKQSEHPTQSVVCPLLIEIPNQKEEAEQEQITYTTTDSHDSTGNSVIVVESQPLLTMQYTLNPSSNQEITIQDNLENTKRDHIFDMSELGHNLKEKSFSQVCDSEQNSDGTALDASGLVNDVKQTEVASNQEQVRDLDMKSSMKKRRMGSSRRIGNQGKGGGEDHSGEIVESDFSSNLNKTNKYFETELKVEMKCDLESLEGGTLGTSTDKVDCLLLMPPQSEIKERGSEDIIDRVRKETYTGGHIHLSPDISHGDGDERKEDESEGKGEIVEKMEVIKIPLSKTLAEVNNQEITEKLSSPYHEENLCRAATEPQEKDISPPGAVFDLSELEHNVKEKTCSQEFEPEGHVNNEPLELIEDTAREEGEGHPIKVGALQSEYSSASAHDEYDLTFPTRSRTISFNDGSVDNPTKLPITELMEPEKNQSANEKNVTLDSKIDLKHGYNNDSNITTEFNPESEDVEPISSNVTLSDSHSIDDLAVESCLLTNMREIHPLATVPQHVPSSGEDQCYSVEMFAPTSSQLQDDSEQVGAQTSTGISHSLGITELGLIKSYHENENTNPVEMPEVENDLPQNSDGTAVDASGLDNNVKQTEVASNQEQDRDLDTKSSRKKRRMGSSRRIGNQGKVGGGDHSGEIVESDFSTDLNKTDNDFETELKVEMKCDSESLEGETLGTSTDKVDFLLLIAPQSEIKERGTEEIIEIARKEIYTGGNIHLPPVISYPDVDKRKEDEIVEKMSHPYHEEDLCRPASDPQDKDIRPPVSDIRDNDDKMDTAGQHQTALSSNVDPISGHGNHGSLQHVKDDDNHILRRRKMGSSRWTKGSATGSQEGSKKAHTTEDKEIKKDAVLSETISEGPEKVVTTEEEPNQIGSDTHQSMSEAPKILRRKLGSNNMTGRMTPIQENSKEKKEVESEVSEDRKIFKDELKLKVNKDNETERSGERSSETDVKPVNTTLNALPIELSNDLHVEGRRRKLGSQRKSRGQHRHDYPPESKDHGALIFGEHLPPTEPLSRQISGDATLTFDTLNKCDRRANCFNVVMVGSSNVGKTSFMKRIQSGSYSPDFSASIGIDTCIHALPVDGREVMLQIWDTAGQERFHSISKQIFHKGQAFLLMYDITSSVSFTDVRYWISCIQESAGEEVIMLLLGNKSDCAGREVTPSEGKLLAKEYNIDFNECSVATGEHIVSSIESLARKLTENYHKIEEDVVLQQPKKRCC</sequence>
<evidence type="ECO:0000313" key="4">
    <source>
        <dbReference type="Ensembl" id="ENSGMOP00000040494.1"/>
    </source>
</evidence>
<dbReference type="GO" id="GO:0003924">
    <property type="term" value="F:GTPase activity"/>
    <property type="evidence" value="ECO:0007669"/>
    <property type="project" value="InterPro"/>
</dbReference>
<dbReference type="Ensembl" id="ENSGMOT00000070510.1">
    <property type="protein sequence ID" value="ENSGMOP00000040494.1"/>
    <property type="gene ID" value="ENSGMOG00000030496.1"/>
</dbReference>
<feature type="compositionally biased region" description="Polar residues" evidence="3">
    <location>
        <begin position="1129"/>
        <end position="1138"/>
    </location>
</feature>
<dbReference type="PROSITE" id="PS51419">
    <property type="entry name" value="RAB"/>
    <property type="match status" value="1"/>
</dbReference>
<feature type="region of interest" description="Disordered" evidence="3">
    <location>
        <begin position="1152"/>
        <end position="1177"/>
    </location>
</feature>
<feature type="region of interest" description="Disordered" evidence="3">
    <location>
        <begin position="505"/>
        <end position="531"/>
    </location>
</feature>
<evidence type="ECO:0000256" key="3">
    <source>
        <dbReference type="SAM" id="MobiDB-lite"/>
    </source>
</evidence>
<organism evidence="4 5">
    <name type="scientific">Gadus morhua</name>
    <name type="common">Atlantic cod</name>
    <dbReference type="NCBI Taxonomy" id="8049"/>
    <lineage>
        <taxon>Eukaryota</taxon>
        <taxon>Metazoa</taxon>
        <taxon>Chordata</taxon>
        <taxon>Craniata</taxon>
        <taxon>Vertebrata</taxon>
        <taxon>Euteleostomi</taxon>
        <taxon>Actinopterygii</taxon>
        <taxon>Neopterygii</taxon>
        <taxon>Teleostei</taxon>
        <taxon>Neoteleostei</taxon>
        <taxon>Acanthomorphata</taxon>
        <taxon>Zeiogadaria</taxon>
        <taxon>Gadariae</taxon>
        <taxon>Gadiformes</taxon>
        <taxon>Gadoidei</taxon>
        <taxon>Gadidae</taxon>
        <taxon>Gadus</taxon>
    </lineage>
</organism>
<reference evidence="4" key="2">
    <citation type="submission" date="2025-08" db="UniProtKB">
        <authorList>
            <consortium name="Ensembl"/>
        </authorList>
    </citation>
    <scope>IDENTIFICATION</scope>
</reference>
<dbReference type="SMART" id="SM00173">
    <property type="entry name" value="RAS"/>
    <property type="match status" value="1"/>
</dbReference>
<feature type="compositionally biased region" description="Polar residues" evidence="3">
    <location>
        <begin position="847"/>
        <end position="860"/>
    </location>
</feature>
<dbReference type="PRINTS" id="PR00449">
    <property type="entry name" value="RASTRNSFRMNG"/>
</dbReference>
<evidence type="ECO:0000256" key="1">
    <source>
        <dbReference type="ARBA" id="ARBA00022741"/>
    </source>
</evidence>
<dbReference type="PANTHER" id="PTHR47977">
    <property type="entry name" value="RAS-RELATED PROTEIN RAB"/>
    <property type="match status" value="1"/>
</dbReference>
<dbReference type="InterPro" id="IPR005225">
    <property type="entry name" value="Small_GTP-bd"/>
</dbReference>
<dbReference type="SMART" id="SM00174">
    <property type="entry name" value="RHO"/>
    <property type="match status" value="1"/>
</dbReference>
<proteinExistence type="predicted"/>
<feature type="compositionally biased region" description="Polar residues" evidence="3">
    <location>
        <begin position="1078"/>
        <end position="1090"/>
    </location>
</feature>
<keyword evidence="2" id="KW-0342">GTP-binding</keyword>
<feature type="compositionally biased region" description="Basic and acidic residues" evidence="3">
    <location>
        <begin position="861"/>
        <end position="870"/>
    </location>
</feature>
<feature type="region of interest" description="Disordered" evidence="3">
    <location>
        <begin position="162"/>
        <end position="182"/>
    </location>
</feature>
<dbReference type="InterPro" id="IPR027417">
    <property type="entry name" value="P-loop_NTPase"/>
</dbReference>
<keyword evidence="1" id="KW-0547">Nucleotide-binding</keyword>
<reference evidence="4" key="1">
    <citation type="submission" date="2019-07" db="EMBL/GenBank/DDBJ databases">
        <authorList>
            <consortium name="Wellcome Sanger Institute Data Sharing"/>
        </authorList>
    </citation>
    <scope>NUCLEOTIDE SEQUENCE [LARGE SCALE GENOMIC DNA]</scope>
</reference>
<feature type="region of interest" description="Disordered" evidence="3">
    <location>
        <begin position="386"/>
        <end position="435"/>
    </location>
</feature>
<feature type="compositionally biased region" description="Polar residues" evidence="3">
    <location>
        <begin position="1037"/>
        <end position="1048"/>
    </location>
</feature>
<feature type="compositionally biased region" description="Basic residues" evidence="3">
    <location>
        <begin position="1230"/>
        <end position="1245"/>
    </location>
</feature>
<dbReference type="InterPro" id="IPR050227">
    <property type="entry name" value="Rab"/>
</dbReference>
<feature type="compositionally biased region" description="Basic and acidic residues" evidence="3">
    <location>
        <begin position="1192"/>
        <end position="1208"/>
    </location>
</feature>
<dbReference type="SMART" id="SM00175">
    <property type="entry name" value="RAB"/>
    <property type="match status" value="1"/>
</dbReference>
<reference evidence="4" key="3">
    <citation type="submission" date="2025-09" db="UniProtKB">
        <authorList>
            <consortium name="Ensembl"/>
        </authorList>
    </citation>
    <scope>IDENTIFICATION</scope>
</reference>
<dbReference type="NCBIfam" id="TIGR00231">
    <property type="entry name" value="small_GTP"/>
    <property type="match status" value="1"/>
</dbReference>
<feature type="region of interest" description="Disordered" evidence="3">
    <location>
        <begin position="821"/>
        <end position="910"/>
    </location>
</feature>
<name>A0A8C5B3L6_GADMO</name>
<dbReference type="InterPro" id="IPR001806">
    <property type="entry name" value="Small_GTPase"/>
</dbReference>
<dbReference type="PROSITE" id="PS51421">
    <property type="entry name" value="RAS"/>
    <property type="match status" value="1"/>
</dbReference>
<feature type="compositionally biased region" description="Basic and acidic residues" evidence="3">
    <location>
        <begin position="1091"/>
        <end position="1108"/>
    </location>
</feature>
<feature type="compositionally biased region" description="Basic and acidic residues" evidence="3">
    <location>
        <begin position="515"/>
        <end position="531"/>
    </location>
</feature>
<dbReference type="Gene3D" id="3.40.50.300">
    <property type="entry name" value="P-loop containing nucleotide triphosphate hydrolases"/>
    <property type="match status" value="1"/>
</dbReference>
<feature type="region of interest" description="Disordered" evidence="3">
    <location>
        <begin position="1192"/>
        <end position="1254"/>
    </location>
</feature>
<evidence type="ECO:0000313" key="5">
    <source>
        <dbReference type="Proteomes" id="UP000694546"/>
    </source>
</evidence>
<dbReference type="CDD" id="cd00154">
    <property type="entry name" value="Rab"/>
    <property type="match status" value="1"/>
</dbReference>
<feature type="region of interest" description="Disordered" evidence="3">
    <location>
        <begin position="95"/>
        <end position="122"/>
    </location>
</feature>
<dbReference type="Pfam" id="PF00071">
    <property type="entry name" value="Ras"/>
    <property type="match status" value="1"/>
</dbReference>
<dbReference type="GO" id="GO:0005525">
    <property type="term" value="F:GTP binding"/>
    <property type="evidence" value="ECO:0007669"/>
    <property type="project" value="UniProtKB-KW"/>
</dbReference>
<accession>A0A8C5B3L6</accession>
<feature type="region of interest" description="Disordered" evidence="3">
    <location>
        <begin position="999"/>
        <end position="1138"/>
    </location>
</feature>
<protein>
    <submittedName>
        <fullName evidence="4">Uncharacterized protein</fullName>
    </submittedName>
</protein>
<feature type="compositionally biased region" description="Basic and acidic residues" evidence="3">
    <location>
        <begin position="999"/>
        <end position="1034"/>
    </location>
</feature>
<evidence type="ECO:0000256" key="2">
    <source>
        <dbReference type="ARBA" id="ARBA00023134"/>
    </source>
</evidence>
<dbReference type="Proteomes" id="UP000694546">
    <property type="component" value="Chromosome 1"/>
</dbReference>
<feature type="compositionally biased region" description="Basic and acidic residues" evidence="3">
    <location>
        <begin position="1164"/>
        <end position="1177"/>
    </location>
</feature>
<dbReference type="SUPFAM" id="SSF52540">
    <property type="entry name" value="P-loop containing nucleoside triphosphate hydrolases"/>
    <property type="match status" value="1"/>
</dbReference>
<dbReference type="SMART" id="SM00176">
    <property type="entry name" value="RAN"/>
    <property type="match status" value="1"/>
</dbReference>
<keyword evidence="5" id="KW-1185">Reference proteome</keyword>
<dbReference type="GeneTree" id="ENSGT00940000160379"/>